<protein>
    <submittedName>
        <fullName evidence="1">Transcriptional regulator</fullName>
    </submittedName>
</protein>
<proteinExistence type="predicted"/>
<dbReference type="Proteomes" id="UP000824633">
    <property type="component" value="Chromosome"/>
</dbReference>
<evidence type="ECO:0000313" key="2">
    <source>
        <dbReference type="Proteomes" id="UP000824633"/>
    </source>
</evidence>
<dbReference type="SUPFAM" id="SSF46785">
    <property type="entry name" value="Winged helix' DNA-binding domain"/>
    <property type="match status" value="1"/>
</dbReference>
<gene>
    <name evidence="1" type="ORF">psyc5s11_37690</name>
</gene>
<dbReference type="RefSeq" id="WP_224034026.1">
    <property type="nucleotide sequence ID" value="NZ_AP024849.1"/>
</dbReference>
<accession>A0ABN6J4J6</accession>
<dbReference type="EMBL" id="AP024849">
    <property type="protein sequence ID" value="BCZ47702.1"/>
    <property type="molecule type" value="Genomic_DNA"/>
</dbReference>
<dbReference type="InterPro" id="IPR036388">
    <property type="entry name" value="WH-like_DNA-bd_sf"/>
</dbReference>
<reference evidence="2" key="1">
    <citation type="submission" date="2021-07" db="EMBL/GenBank/DDBJ databases">
        <title>Complete genome sequencing of a Clostridium isolate.</title>
        <authorList>
            <person name="Ueki A."/>
            <person name="Tonouchi A."/>
        </authorList>
    </citation>
    <scope>NUCLEOTIDE SEQUENCE [LARGE SCALE GENOMIC DNA]</scope>
    <source>
        <strain evidence="2">C5S11</strain>
    </source>
</reference>
<organism evidence="1 2">
    <name type="scientific">Clostridium gelidum</name>
    <dbReference type="NCBI Taxonomy" id="704125"/>
    <lineage>
        <taxon>Bacteria</taxon>
        <taxon>Bacillati</taxon>
        <taxon>Bacillota</taxon>
        <taxon>Clostridia</taxon>
        <taxon>Eubacteriales</taxon>
        <taxon>Clostridiaceae</taxon>
        <taxon>Clostridium</taxon>
    </lineage>
</organism>
<dbReference type="Gene3D" id="1.10.10.10">
    <property type="entry name" value="Winged helix-like DNA-binding domain superfamily/Winged helix DNA-binding domain"/>
    <property type="match status" value="1"/>
</dbReference>
<dbReference type="InterPro" id="IPR036390">
    <property type="entry name" value="WH_DNA-bd_sf"/>
</dbReference>
<keyword evidence="2" id="KW-1185">Reference proteome</keyword>
<name>A0ABN6J4J6_9CLOT</name>
<sequence length="59" mass="6588">MSAKEKVLEVMKEAGKPVSAGEVEKLSGLERKEVDNAFKELKKESAIVSPVRFKWEPAK</sequence>
<evidence type="ECO:0000313" key="1">
    <source>
        <dbReference type="EMBL" id="BCZ47702.1"/>
    </source>
</evidence>